<dbReference type="InterPro" id="IPR002173">
    <property type="entry name" value="Carboh/pur_kinase_PfkB_CS"/>
</dbReference>
<evidence type="ECO:0000256" key="6">
    <source>
        <dbReference type="PIRNR" id="PIRNR000535"/>
    </source>
</evidence>
<dbReference type="PROSITE" id="PS00583">
    <property type="entry name" value="PFKB_KINASES_1"/>
    <property type="match status" value="1"/>
</dbReference>
<dbReference type="Proteomes" id="UP001485459">
    <property type="component" value="Chromosome"/>
</dbReference>
<name>A0ABZ2YM05_9BACT</name>
<dbReference type="EMBL" id="CP149822">
    <property type="protein sequence ID" value="WZN40787.1"/>
    <property type="molecule type" value="Genomic_DNA"/>
</dbReference>
<keyword evidence="3" id="KW-0547">Nucleotide-binding</keyword>
<dbReference type="InterPro" id="IPR011611">
    <property type="entry name" value="PfkB_dom"/>
</dbReference>
<dbReference type="PROSITE" id="PS00584">
    <property type="entry name" value="PFKB_KINASES_2"/>
    <property type="match status" value="1"/>
</dbReference>
<dbReference type="RefSeq" id="WP_341835652.1">
    <property type="nucleotide sequence ID" value="NZ_CP149822.1"/>
</dbReference>
<proteinExistence type="inferred from homology"/>
<keyword evidence="9" id="KW-1185">Reference proteome</keyword>
<evidence type="ECO:0000256" key="5">
    <source>
        <dbReference type="ARBA" id="ARBA00022840"/>
    </source>
</evidence>
<keyword evidence="2 6" id="KW-0808">Transferase</keyword>
<dbReference type="NCBIfam" id="TIGR03168">
    <property type="entry name" value="1-PFK"/>
    <property type="match status" value="1"/>
</dbReference>
<evidence type="ECO:0000313" key="8">
    <source>
        <dbReference type="EMBL" id="WZN40787.1"/>
    </source>
</evidence>
<feature type="domain" description="Carbohydrate kinase PfkB" evidence="7">
    <location>
        <begin position="13"/>
        <end position="296"/>
    </location>
</feature>
<evidence type="ECO:0000256" key="1">
    <source>
        <dbReference type="ARBA" id="ARBA00010688"/>
    </source>
</evidence>
<evidence type="ECO:0000256" key="3">
    <source>
        <dbReference type="ARBA" id="ARBA00022741"/>
    </source>
</evidence>
<dbReference type="PANTHER" id="PTHR46566">
    <property type="entry name" value="1-PHOSPHOFRUCTOKINASE-RELATED"/>
    <property type="match status" value="1"/>
</dbReference>
<dbReference type="PIRSF" id="PIRSF000535">
    <property type="entry name" value="1PFK/6PFK/LacC"/>
    <property type="match status" value="1"/>
</dbReference>
<sequence>MHPVITITLNPAIDISTSVEALQPDKKLRCAEPEFAPGGGGINVARVLHRFGGDVLPVYLAGGATGKKLTALLAAEGLATSPVEISGETRENMHVSDNSNGRQYRFVLPGPAISFAENLALLEHLSHVMEGAQYVVISGNLPKGVNPEFMDKLVSMAHIYGCRLVADLSGDGLRQATMAGVFLIKPNLGELASLAEKEVLSESEAIASARRIVSAGGASVVAISMGATGALLVTAELEERILAPVTRPVSTVGAGDSMVAGIVWALMKGDTMSAAVRFGVACGTAATLSEGTGLCQKQDAERFYASVQP</sequence>
<dbReference type="InterPro" id="IPR017583">
    <property type="entry name" value="Tagatose/fructose_Pkinase"/>
</dbReference>
<organism evidence="8 9">
    <name type="scientific">Chitinophaga pollutisoli</name>
    <dbReference type="NCBI Taxonomy" id="3133966"/>
    <lineage>
        <taxon>Bacteria</taxon>
        <taxon>Pseudomonadati</taxon>
        <taxon>Bacteroidota</taxon>
        <taxon>Chitinophagia</taxon>
        <taxon>Chitinophagales</taxon>
        <taxon>Chitinophagaceae</taxon>
        <taxon>Chitinophaga</taxon>
    </lineage>
</organism>
<reference evidence="9" key="1">
    <citation type="submission" date="2024-03" db="EMBL/GenBank/DDBJ databases">
        <title>Chitinophaga horti sp. nov., isolated from garden soil.</title>
        <authorList>
            <person name="Lee D.S."/>
            <person name="Han D.M."/>
            <person name="Baek J.H."/>
            <person name="Choi D.G."/>
            <person name="Jeon J.H."/>
            <person name="Jeon C.O."/>
        </authorList>
    </citation>
    <scope>NUCLEOTIDE SEQUENCE [LARGE SCALE GENOMIC DNA]</scope>
    <source>
        <strain evidence="9">GPA1</strain>
    </source>
</reference>
<dbReference type="Gene3D" id="3.40.1190.20">
    <property type="match status" value="1"/>
</dbReference>
<comment type="similarity">
    <text evidence="1">Belongs to the carbohydrate kinase PfkB family.</text>
</comment>
<evidence type="ECO:0000259" key="7">
    <source>
        <dbReference type="Pfam" id="PF00294"/>
    </source>
</evidence>
<dbReference type="CDD" id="cd01164">
    <property type="entry name" value="FruK_PfkB_like"/>
    <property type="match status" value="1"/>
</dbReference>
<dbReference type="SUPFAM" id="SSF53613">
    <property type="entry name" value="Ribokinase-like"/>
    <property type="match status" value="1"/>
</dbReference>
<keyword evidence="4" id="KW-0418">Kinase</keyword>
<evidence type="ECO:0000256" key="4">
    <source>
        <dbReference type="ARBA" id="ARBA00022777"/>
    </source>
</evidence>
<keyword evidence="5" id="KW-0067">ATP-binding</keyword>
<accession>A0ABZ2YM05</accession>
<dbReference type="InterPro" id="IPR029056">
    <property type="entry name" value="Ribokinase-like"/>
</dbReference>
<dbReference type="Pfam" id="PF00294">
    <property type="entry name" value="PfkB"/>
    <property type="match status" value="1"/>
</dbReference>
<protein>
    <submittedName>
        <fullName evidence="8">1-phosphofructokinase family hexose kinase</fullName>
    </submittedName>
</protein>
<evidence type="ECO:0000256" key="2">
    <source>
        <dbReference type="ARBA" id="ARBA00022679"/>
    </source>
</evidence>
<gene>
    <name evidence="8" type="ORF">WJU16_22765</name>
</gene>
<evidence type="ECO:0000313" key="9">
    <source>
        <dbReference type="Proteomes" id="UP001485459"/>
    </source>
</evidence>
<dbReference type="PANTHER" id="PTHR46566:SF2">
    <property type="entry name" value="ATP-DEPENDENT 6-PHOSPHOFRUCTOKINASE ISOZYME 2"/>
    <property type="match status" value="1"/>
</dbReference>